<evidence type="ECO:0000313" key="9">
    <source>
        <dbReference type="Proteomes" id="UP001497497"/>
    </source>
</evidence>
<evidence type="ECO:0000256" key="4">
    <source>
        <dbReference type="ARBA" id="ARBA00022692"/>
    </source>
</evidence>
<evidence type="ECO:0000256" key="5">
    <source>
        <dbReference type="ARBA" id="ARBA00022989"/>
    </source>
</evidence>
<protein>
    <submittedName>
        <fullName evidence="8">Uncharacterized protein</fullName>
    </submittedName>
</protein>
<dbReference type="Pfam" id="PF01733">
    <property type="entry name" value="Nucleoside_tran"/>
    <property type="match status" value="1"/>
</dbReference>
<dbReference type="EMBL" id="CAXITT010000002">
    <property type="protein sequence ID" value="CAL1526053.1"/>
    <property type="molecule type" value="Genomic_DNA"/>
</dbReference>
<feature type="non-terminal residue" evidence="8">
    <location>
        <position position="1"/>
    </location>
</feature>
<feature type="transmembrane region" description="Helical" evidence="7">
    <location>
        <begin position="49"/>
        <end position="82"/>
    </location>
</feature>
<name>A0AAV2GYV3_LYMST</name>
<keyword evidence="6 7" id="KW-0472">Membrane</keyword>
<dbReference type="GO" id="GO:0005886">
    <property type="term" value="C:plasma membrane"/>
    <property type="evidence" value="ECO:0007669"/>
    <property type="project" value="TreeGrafter"/>
</dbReference>
<comment type="caution">
    <text evidence="8">The sequence shown here is derived from an EMBL/GenBank/DDBJ whole genome shotgun (WGS) entry which is preliminary data.</text>
</comment>
<evidence type="ECO:0000313" key="8">
    <source>
        <dbReference type="EMBL" id="CAL1526053.1"/>
    </source>
</evidence>
<evidence type="ECO:0000256" key="2">
    <source>
        <dbReference type="ARBA" id="ARBA00007965"/>
    </source>
</evidence>
<dbReference type="AlphaFoldDB" id="A0AAV2GYV3"/>
<keyword evidence="9" id="KW-1185">Reference proteome</keyword>
<feature type="transmembrane region" description="Helical" evidence="7">
    <location>
        <begin position="94"/>
        <end position="112"/>
    </location>
</feature>
<comment type="subcellular location">
    <subcellularLocation>
        <location evidence="1">Membrane</location>
        <topology evidence="1">Multi-pass membrane protein</topology>
    </subcellularLocation>
</comment>
<keyword evidence="4 7" id="KW-0812">Transmembrane</keyword>
<evidence type="ECO:0000256" key="7">
    <source>
        <dbReference type="SAM" id="Phobius"/>
    </source>
</evidence>
<accession>A0AAV2GYV3</accession>
<dbReference type="Proteomes" id="UP001497497">
    <property type="component" value="Unassembled WGS sequence"/>
</dbReference>
<keyword evidence="3" id="KW-0813">Transport</keyword>
<dbReference type="InterPro" id="IPR002259">
    <property type="entry name" value="Eqnu_transpt"/>
</dbReference>
<sequence length="430" mass="47780">PVDVHSKIYLAFVLSGIGYMLPYTCFIVAVDYYQVSYSPSPGMPSGPAALAFVSCLMAIRISSLVGVLQALSAGLISGWLLGSGLFRSSSIGSFHLLLCCSSFGMFLPSLSFTDFNFMRLSFPKFTVSVQQSSFYGYANMLPRRYTQAVMVGESLAGVLVSFNRIVTKLLLEDEKVNTIIFFIISLVVIVVCCVTFFLARWTSFVQHHLRSCRGDGKTRGHGDVSIIWNTVLFIKYINSEGRETWGDDSNIVCSEKPREVIDVSRQMSLRGRDSVIDHQLRHCDVGNRLTARWDVIKQIYPYMASFALTFYVSVSLYPGIVSEVVSCRLGTWMPVILMACFNVTDAFGKMLTALRQNYSKLRLLLCSLARICLIPLVVLCIKPRLRPTLSGEAWSIFITILLGVTNGYFGSLPLVLAPSQVAPRLRELCG</sequence>
<feature type="non-terminal residue" evidence="8">
    <location>
        <position position="430"/>
    </location>
</feature>
<evidence type="ECO:0000256" key="1">
    <source>
        <dbReference type="ARBA" id="ARBA00004141"/>
    </source>
</evidence>
<dbReference type="PANTHER" id="PTHR10332:SF10">
    <property type="entry name" value="EQUILIBRATIVE NUCLEOSIDE TRANSPORTER 4"/>
    <property type="match status" value="1"/>
</dbReference>
<feature type="transmembrane region" description="Helical" evidence="7">
    <location>
        <begin position="332"/>
        <end position="351"/>
    </location>
</feature>
<feature type="transmembrane region" description="Helical" evidence="7">
    <location>
        <begin position="393"/>
        <end position="416"/>
    </location>
</feature>
<feature type="transmembrane region" description="Helical" evidence="7">
    <location>
        <begin position="9"/>
        <end position="29"/>
    </location>
</feature>
<keyword evidence="5 7" id="KW-1133">Transmembrane helix</keyword>
<reference evidence="8 9" key="1">
    <citation type="submission" date="2024-04" db="EMBL/GenBank/DDBJ databases">
        <authorList>
            <consortium name="Genoscope - CEA"/>
            <person name="William W."/>
        </authorList>
    </citation>
    <scope>NUCLEOTIDE SEQUENCE [LARGE SCALE GENOMIC DNA]</scope>
</reference>
<gene>
    <name evidence="8" type="ORF">GSLYS_00000230001</name>
</gene>
<feature type="transmembrane region" description="Helical" evidence="7">
    <location>
        <begin position="363"/>
        <end position="381"/>
    </location>
</feature>
<feature type="transmembrane region" description="Helical" evidence="7">
    <location>
        <begin position="299"/>
        <end position="320"/>
    </location>
</feature>
<evidence type="ECO:0000256" key="3">
    <source>
        <dbReference type="ARBA" id="ARBA00022448"/>
    </source>
</evidence>
<proteinExistence type="inferred from homology"/>
<dbReference type="GO" id="GO:0005337">
    <property type="term" value="F:nucleoside transmembrane transporter activity"/>
    <property type="evidence" value="ECO:0007669"/>
    <property type="project" value="InterPro"/>
</dbReference>
<dbReference type="PRINTS" id="PR01130">
    <property type="entry name" value="DERENTRNSPRT"/>
</dbReference>
<dbReference type="PANTHER" id="PTHR10332">
    <property type="entry name" value="EQUILIBRATIVE NUCLEOSIDE TRANSPORTER"/>
    <property type="match status" value="1"/>
</dbReference>
<evidence type="ECO:0000256" key="6">
    <source>
        <dbReference type="ARBA" id="ARBA00023136"/>
    </source>
</evidence>
<dbReference type="GO" id="GO:0008504">
    <property type="term" value="F:monoamine transmembrane transporter activity"/>
    <property type="evidence" value="ECO:0007669"/>
    <property type="project" value="TreeGrafter"/>
</dbReference>
<organism evidence="8 9">
    <name type="scientific">Lymnaea stagnalis</name>
    <name type="common">Great pond snail</name>
    <name type="synonym">Helix stagnalis</name>
    <dbReference type="NCBI Taxonomy" id="6523"/>
    <lineage>
        <taxon>Eukaryota</taxon>
        <taxon>Metazoa</taxon>
        <taxon>Spiralia</taxon>
        <taxon>Lophotrochozoa</taxon>
        <taxon>Mollusca</taxon>
        <taxon>Gastropoda</taxon>
        <taxon>Heterobranchia</taxon>
        <taxon>Euthyneura</taxon>
        <taxon>Panpulmonata</taxon>
        <taxon>Hygrophila</taxon>
        <taxon>Lymnaeoidea</taxon>
        <taxon>Lymnaeidae</taxon>
        <taxon>Lymnaea</taxon>
    </lineage>
</organism>
<feature type="transmembrane region" description="Helical" evidence="7">
    <location>
        <begin position="179"/>
        <end position="199"/>
    </location>
</feature>
<comment type="similarity">
    <text evidence="2">Belongs to the SLC29A/ENT transporter (TC 2.A.57) family.</text>
</comment>